<organism evidence="1">
    <name type="scientific">marine sediment metagenome</name>
    <dbReference type="NCBI Taxonomy" id="412755"/>
    <lineage>
        <taxon>unclassified sequences</taxon>
        <taxon>metagenomes</taxon>
        <taxon>ecological metagenomes</taxon>
    </lineage>
</organism>
<name>X1CBH0_9ZZZZ</name>
<evidence type="ECO:0000313" key="1">
    <source>
        <dbReference type="EMBL" id="GAH04877.1"/>
    </source>
</evidence>
<feature type="non-terminal residue" evidence="1">
    <location>
        <position position="1"/>
    </location>
</feature>
<reference evidence="1" key="1">
    <citation type="journal article" date="2014" name="Front. Microbiol.">
        <title>High frequency of phylogenetically diverse reductive dehalogenase-homologous genes in deep subseafloor sedimentary metagenomes.</title>
        <authorList>
            <person name="Kawai M."/>
            <person name="Futagami T."/>
            <person name="Toyoda A."/>
            <person name="Takaki Y."/>
            <person name="Nishi S."/>
            <person name="Hori S."/>
            <person name="Arai W."/>
            <person name="Tsubouchi T."/>
            <person name="Morono Y."/>
            <person name="Uchiyama I."/>
            <person name="Ito T."/>
            <person name="Fujiyama A."/>
            <person name="Inagaki F."/>
            <person name="Takami H."/>
        </authorList>
    </citation>
    <scope>NUCLEOTIDE SEQUENCE</scope>
    <source>
        <strain evidence="1">Expedition CK06-06</strain>
    </source>
</reference>
<gene>
    <name evidence="1" type="ORF">S01H4_40309</name>
</gene>
<sequence>EKTEDIIDGLERPFYAFNSQFERGVLFYNLGKEID</sequence>
<dbReference type="EMBL" id="BART01021939">
    <property type="protein sequence ID" value="GAH04877.1"/>
    <property type="molecule type" value="Genomic_DNA"/>
</dbReference>
<comment type="caution">
    <text evidence="1">The sequence shown here is derived from an EMBL/GenBank/DDBJ whole genome shotgun (WGS) entry which is preliminary data.</text>
</comment>
<proteinExistence type="predicted"/>
<protein>
    <submittedName>
        <fullName evidence="1">Uncharacterized protein</fullName>
    </submittedName>
</protein>
<accession>X1CBH0</accession>
<dbReference type="AlphaFoldDB" id="X1CBH0"/>